<accession>L0K5J4</accession>
<name>L0K5J4_HALHC</name>
<protein>
    <submittedName>
        <fullName evidence="1">Uncharacterized protein</fullName>
    </submittedName>
</protein>
<dbReference type="KEGG" id="hhl:Halha_0583"/>
<dbReference type="AlphaFoldDB" id="L0K5J4"/>
<dbReference type="RefSeq" id="WP_015326283.1">
    <property type="nucleotide sequence ID" value="NC_019978.1"/>
</dbReference>
<evidence type="ECO:0000313" key="1">
    <source>
        <dbReference type="EMBL" id="AGB40557.1"/>
    </source>
</evidence>
<evidence type="ECO:0000313" key="2">
    <source>
        <dbReference type="Proteomes" id="UP000010880"/>
    </source>
</evidence>
<dbReference type="Proteomes" id="UP000010880">
    <property type="component" value="Chromosome"/>
</dbReference>
<gene>
    <name evidence="1" type="ordered locus">Halha_0583</name>
</gene>
<reference evidence="2" key="1">
    <citation type="submission" date="2012-02" db="EMBL/GenBank/DDBJ databases">
        <title>The complete genome of Halobacteroides halobius DSM 5150.</title>
        <authorList>
            <person name="Lucas S."/>
            <person name="Copeland A."/>
            <person name="Lapidus A."/>
            <person name="Glavina del Rio T."/>
            <person name="Dalin E."/>
            <person name="Tice H."/>
            <person name="Bruce D."/>
            <person name="Goodwin L."/>
            <person name="Pitluck S."/>
            <person name="Peters L."/>
            <person name="Mikhailova N."/>
            <person name="Gu W."/>
            <person name="Kyrpides N."/>
            <person name="Mavromatis K."/>
            <person name="Ivanova N."/>
            <person name="Brettin T."/>
            <person name="Detter J.C."/>
            <person name="Han C."/>
            <person name="Larimer F."/>
            <person name="Land M."/>
            <person name="Hauser L."/>
            <person name="Markowitz V."/>
            <person name="Cheng J.-F."/>
            <person name="Hugenholtz P."/>
            <person name="Woyke T."/>
            <person name="Wu D."/>
            <person name="Tindall B."/>
            <person name="Pomrenke H."/>
            <person name="Brambilla E."/>
            <person name="Klenk H.-P."/>
            <person name="Eisen J.A."/>
        </authorList>
    </citation>
    <scope>NUCLEOTIDE SEQUENCE [LARGE SCALE GENOMIC DNA]</scope>
    <source>
        <strain evidence="2">ATCC 35273 / DSM 5150 / MD-1</strain>
    </source>
</reference>
<dbReference type="EMBL" id="CP003359">
    <property type="protein sequence ID" value="AGB40557.1"/>
    <property type="molecule type" value="Genomic_DNA"/>
</dbReference>
<proteinExistence type="predicted"/>
<sequence>MKNFLKTFTTLAITGLLMDTGIKAFTQPKVVKTNSKQFNIALLGEINDLKFPNLNITEQSLSKLKESNPKNYTALWINKSRKDILNSSTGLSIIKDYLNNKKVVMFINNSLLTMLKSDQEKPITNKSNQIYKIGYYLWQDNESNFKLGSIKIDKKANLNEVYETLLQKTIQYSNNTKFRHKNK</sequence>
<dbReference type="HOGENOM" id="CLU_1473228_0_0_9"/>
<keyword evidence="2" id="KW-1185">Reference proteome</keyword>
<organism evidence="1 2">
    <name type="scientific">Halobacteroides halobius (strain ATCC 35273 / DSM 5150 / MD-1)</name>
    <dbReference type="NCBI Taxonomy" id="748449"/>
    <lineage>
        <taxon>Bacteria</taxon>
        <taxon>Bacillati</taxon>
        <taxon>Bacillota</taxon>
        <taxon>Clostridia</taxon>
        <taxon>Halanaerobiales</taxon>
        <taxon>Halobacteroidaceae</taxon>
        <taxon>Halobacteroides</taxon>
    </lineage>
</organism>